<dbReference type="AlphaFoldDB" id="A0A0S4TCR6"/>
<dbReference type="Proteomes" id="UP000199752">
    <property type="component" value="Chromosome 3"/>
</dbReference>
<dbReference type="EMBL" id="LN877949">
    <property type="protein sequence ID" value="CUV05053.1"/>
    <property type="molecule type" value="Genomic_DNA"/>
</dbReference>
<evidence type="ECO:0000313" key="2">
    <source>
        <dbReference type="EMBL" id="CUV05053.1"/>
    </source>
</evidence>
<feature type="signal peptide" evidence="1">
    <location>
        <begin position="1"/>
        <end position="30"/>
    </location>
</feature>
<evidence type="ECO:0000313" key="3">
    <source>
        <dbReference type="EMBL" id="PPS92891.1"/>
    </source>
</evidence>
<evidence type="ECO:0000313" key="4">
    <source>
        <dbReference type="Proteomes" id="UP001429100"/>
    </source>
</evidence>
<keyword evidence="1" id="KW-0732">Signal</keyword>
<keyword evidence="4" id="KW-1185">Reference proteome</keyword>
<feature type="chain" id="PRO_5006627649" evidence="1">
    <location>
        <begin position="31"/>
        <end position="1099"/>
    </location>
</feature>
<sequence>MKIPRISKRGSNQLLLSFFSGLFLLNYVFSTNTTKIACNACIYRPVVSNLNTHFYGSKSNIVDFEFQIPCTFYSPMITVSVPKSYKINQLKLLPSSNIGKFEDYETSCLKENESYLEHKVEKGIVEKSSSIDTKNSLFAFDNIVNEQIPSCDLGKDAENELLQVFTSLGFQTWQVVSQNSSKCLEVPKYETKGTESLKMMGNLANGSYVLRFDLQNPIKEEFTGNWNLSITSTKNNFPTTPFCLTYIDQTSVSRTLGPMLGPLNVKNATFNSYYTGSQKGEFSFIINSLKWNGSNRINQQISEIGELEPIRIRLTFPACENQNDCYSINSKNSETFCQIYGHKYECYLERKKPELVLSIGLSEAIDNNNLNSIFPLKVEIKDLAIPFRSEANYKLKIEVLIPSAPISKPEFLSLNVSTVEAITKKNQCIGQWIKFLIKDQTVSNLMNNNNSLSYSSVSIGTYKLPKTRDIDIQIRYRVSNSETYPILLRIGKMNDKIQGSYNIRVKPLVEGAQFVKKELDQRIGYSNVLLNALIYDKSRLQEELSIEFETKTDSILLRNVDPDNPLECILLVEGPKSKRNSKYQENIFEAQKKEWEVEIFSIGDEIVQDEEENVQVITKKVLLGEILDPRETEVSEIGGPFVFVDTKEKYSMVVYFFLIGHQYNRMMTISMLIPKSITEYINTDLNVRVIPPESYDVSKTFSGGRVKITKYTKERILAITLESNEGFREGWWGISIDITRPVVINSMDLTEYVEFNISSSVSTMDSPYLTSLLFLSVHENFKGPYKTPVANKLQYVKGENYIFQVISVQQSHISFHPFPMLKDQIVELETNSPNYLVTKLMYMEKFRFLYIISEPSLDGKDIDIVTREIGNLGSSSCQIILVLGNGYFKGSKCDKVVKYSRLDKEKNNNKSSGSKDKDFALVKRLLSKFLSSKDKFIMSLITLVIEEDDIETYDNEIYSADETTPNERVNYNFIIKKKSKVNTWKLRLDPSPTYFESYYQFRKALISTHYYNLYTVPSSIQALKVCPPEVPILSQEKTSSQPLVLKYKFFSEIISSYNYSVTPNIPGTCIKQRLITSNSIDRKIPGVLTISLVLLLILI</sequence>
<evidence type="ECO:0000256" key="1">
    <source>
        <dbReference type="SAM" id="SignalP"/>
    </source>
</evidence>
<reference evidence="2" key="2">
    <citation type="submission" date="2015-08" db="EMBL/GenBank/DDBJ databases">
        <authorList>
            <person name="Babu N.S."/>
            <person name="Beckwith C.J."/>
            <person name="Beseler K.G."/>
            <person name="Brison A."/>
            <person name="Carone J.V."/>
            <person name="Caskin T.P."/>
            <person name="Diamond M."/>
            <person name="Durham M.E."/>
            <person name="Foxe J.M."/>
            <person name="Go M."/>
            <person name="Henderson B.A."/>
            <person name="Jones I.B."/>
            <person name="McGettigan J.A."/>
            <person name="Micheletti S.J."/>
            <person name="Nasrallah M.E."/>
            <person name="Ortiz D."/>
            <person name="Piller C.R."/>
            <person name="Privatt S.R."/>
            <person name="Schneider S.L."/>
            <person name="Sharp S."/>
            <person name="Smith T.C."/>
            <person name="Stanton J.D."/>
            <person name="Ullery H.E."/>
            <person name="Wilson R.J."/>
            <person name="Serrano M.G."/>
            <person name="Buck G."/>
            <person name="Lee V."/>
            <person name="Wang Y."/>
            <person name="Carvalho R."/>
            <person name="Voegtly L."/>
            <person name="Shi R."/>
            <person name="Duckworth R."/>
            <person name="Johnson A."/>
            <person name="Loviza R."/>
            <person name="Walstead R."/>
            <person name="Shah Z."/>
            <person name="Kiflezghi M."/>
            <person name="Wade K."/>
            <person name="Ball S.L."/>
            <person name="Bradley K.W."/>
            <person name="Asai D.J."/>
            <person name="Bowman C.A."/>
            <person name="Russell D.A."/>
            <person name="Pope W.H."/>
            <person name="Jacobs-Sera D."/>
            <person name="Hendrix R.W."/>
            <person name="Hatfull G.F."/>
        </authorList>
    </citation>
    <scope>NUCLEOTIDE SEQUENCE [LARGE SCALE GENOMIC DNA]</scope>
</reference>
<accession>A0A0S4TCR6</accession>
<proteinExistence type="predicted"/>
<dbReference type="EMBL" id="JTAI01000028">
    <property type="protein sequence ID" value="PPS92891.1"/>
    <property type="molecule type" value="Genomic_DNA"/>
</dbReference>
<protein>
    <submittedName>
        <fullName evidence="2">Uncharacterized protein</fullName>
    </submittedName>
</protein>
<dbReference type="VEuPathDB" id="CryptoDB:Chro.30217"/>
<organism evidence="2">
    <name type="scientific">Cryptosporidium hominis</name>
    <dbReference type="NCBI Taxonomy" id="237895"/>
    <lineage>
        <taxon>Eukaryota</taxon>
        <taxon>Sar</taxon>
        <taxon>Alveolata</taxon>
        <taxon>Apicomplexa</taxon>
        <taxon>Conoidasida</taxon>
        <taxon>Coccidia</taxon>
        <taxon>Eucoccidiorida</taxon>
        <taxon>Eimeriorina</taxon>
        <taxon>Cryptosporidiidae</taxon>
        <taxon>Cryptosporidium</taxon>
    </lineage>
</organism>
<gene>
    <name evidence="2" type="ORF">CHUDEA3_1830</name>
    <name evidence="3" type="ORF">GY17_00002705</name>
</gene>
<name>A0A0S4TCR6_CRYHO</name>
<dbReference type="VEuPathDB" id="CryptoDB:ChTU502y2012_414g0175"/>
<dbReference type="VEuPathDB" id="CryptoDB:CHUDEA3_1830"/>
<dbReference type="Proteomes" id="UP001429100">
    <property type="component" value="Unassembled WGS sequence"/>
</dbReference>
<reference evidence="3 4" key="1">
    <citation type="submission" date="2014-11" db="EMBL/GenBank/DDBJ databases">
        <title>Comparative genomic analysis of Cryptosporidium hominis reveals occurrence of genetic recombination in virulent subtypes.</title>
        <authorList>
            <person name="Guo Y."/>
            <person name="Tang K."/>
            <person name="Frace M."/>
            <person name="Li N."/>
            <person name="Roellig D.M."/>
            <person name="Sammons S."/>
            <person name="Knipe K."/>
            <person name="Rowe L."/>
            <person name="Feng Y."/>
            <person name="Xiao L."/>
        </authorList>
    </citation>
    <scope>NUCLEOTIDE SEQUENCE [LARGE SCALE GENOMIC DNA]</scope>
    <source>
        <strain evidence="3">30976</strain>
    </source>
</reference>
<dbReference type="VEuPathDB" id="CryptoDB:GY17_00002705"/>
<reference evidence="3 4" key="3">
    <citation type="submission" date="2017-10" db="EMBL/GenBank/DDBJ databases">
        <title>Consistent, comparative and evidence-based genome annotation and re-annotation for the closely-related species, Cryptosporidium parvum, C. hominis and C. tyzzeri.</title>
        <authorList>
            <person name="Baptista R.P."/>
            <person name="Li Y."/>
            <person name="Sateriale A."/>
            <person name="Striepen B."/>
            <person name="Kissinger J.C."/>
        </authorList>
    </citation>
    <scope>NUCLEOTIDE SEQUENCE [LARGE SCALE GENOMIC DNA]</scope>
    <source>
        <strain evidence="3">30976</strain>
    </source>
</reference>